<evidence type="ECO:0000313" key="11">
    <source>
        <dbReference type="Proteomes" id="UP001596270"/>
    </source>
</evidence>
<evidence type="ECO:0000256" key="1">
    <source>
        <dbReference type="ARBA" id="ARBA00001974"/>
    </source>
</evidence>
<dbReference type="InterPro" id="IPR009075">
    <property type="entry name" value="AcylCo_DH/oxidase_C"/>
</dbReference>
<dbReference type="InterPro" id="IPR006089">
    <property type="entry name" value="Acyl-CoA_DH_CS"/>
</dbReference>
<evidence type="ECO:0000259" key="8">
    <source>
        <dbReference type="Pfam" id="PF02770"/>
    </source>
</evidence>
<comment type="cofactor">
    <cofactor evidence="1">
        <name>FAD</name>
        <dbReference type="ChEBI" id="CHEBI:57692"/>
    </cofactor>
</comment>
<dbReference type="SUPFAM" id="SSF47203">
    <property type="entry name" value="Acyl-CoA dehydrogenase C-terminal domain-like"/>
    <property type="match status" value="1"/>
</dbReference>
<dbReference type="GO" id="GO:0016491">
    <property type="term" value="F:oxidoreductase activity"/>
    <property type="evidence" value="ECO:0007669"/>
    <property type="project" value="UniProtKB-KW"/>
</dbReference>
<dbReference type="InterPro" id="IPR013786">
    <property type="entry name" value="AcylCoA_DH/ox_N"/>
</dbReference>
<dbReference type="InterPro" id="IPR050741">
    <property type="entry name" value="Acyl-CoA_dehydrogenase"/>
</dbReference>
<evidence type="ECO:0000259" key="9">
    <source>
        <dbReference type="Pfam" id="PF02771"/>
    </source>
</evidence>
<evidence type="ECO:0000256" key="2">
    <source>
        <dbReference type="ARBA" id="ARBA00009347"/>
    </source>
</evidence>
<dbReference type="InterPro" id="IPR009100">
    <property type="entry name" value="AcylCoA_DH/oxidase_NM_dom_sf"/>
</dbReference>
<evidence type="ECO:0000256" key="4">
    <source>
        <dbReference type="ARBA" id="ARBA00022630"/>
    </source>
</evidence>
<dbReference type="Gene3D" id="1.10.540.10">
    <property type="entry name" value="Acyl-CoA dehydrogenase/oxidase, N-terminal domain"/>
    <property type="match status" value="1"/>
</dbReference>
<keyword evidence="4" id="KW-0285">Flavoprotein</keyword>
<dbReference type="Pfam" id="PF02771">
    <property type="entry name" value="Acyl-CoA_dh_N"/>
    <property type="match status" value="1"/>
</dbReference>
<dbReference type="PANTHER" id="PTHR48083:SF13">
    <property type="entry name" value="ACYL-COA DEHYDROGENASE FAMILY MEMBER 11"/>
    <property type="match status" value="1"/>
</dbReference>
<dbReference type="EC" id="1.-.-.-" evidence="10"/>
<feature type="domain" description="Acyl-CoA dehydrogenase/oxidase C-terminal" evidence="7">
    <location>
        <begin position="238"/>
        <end position="386"/>
    </location>
</feature>
<comment type="caution">
    <text evidence="10">The sequence shown here is derived from an EMBL/GenBank/DDBJ whole genome shotgun (WGS) entry which is preliminary data.</text>
</comment>
<feature type="domain" description="Acyl-CoA oxidase/dehydrogenase middle" evidence="8">
    <location>
        <begin position="128"/>
        <end position="206"/>
    </location>
</feature>
<keyword evidence="5" id="KW-0274">FAD</keyword>
<dbReference type="Pfam" id="PF00441">
    <property type="entry name" value="Acyl-CoA_dh_1"/>
    <property type="match status" value="1"/>
</dbReference>
<gene>
    <name evidence="10" type="ORF">ACFQND_02150</name>
</gene>
<dbReference type="Gene3D" id="1.20.140.10">
    <property type="entry name" value="Butyryl-CoA Dehydrogenase, subunit A, domain 3"/>
    <property type="match status" value="1"/>
</dbReference>
<evidence type="ECO:0000313" key="10">
    <source>
        <dbReference type="EMBL" id="MFC6280035.1"/>
    </source>
</evidence>
<dbReference type="InterPro" id="IPR036250">
    <property type="entry name" value="AcylCo_DH-like_C"/>
</dbReference>
<evidence type="ECO:0000256" key="5">
    <source>
        <dbReference type="ARBA" id="ARBA00022827"/>
    </source>
</evidence>
<dbReference type="InterPro" id="IPR037069">
    <property type="entry name" value="AcylCoA_DH/ox_N_sf"/>
</dbReference>
<evidence type="ECO:0000256" key="3">
    <source>
        <dbReference type="ARBA" id="ARBA00011738"/>
    </source>
</evidence>
<keyword evidence="6 10" id="KW-0560">Oxidoreductase</keyword>
<name>A0ABW1TS33_9BURK</name>
<dbReference type="PANTHER" id="PTHR48083">
    <property type="entry name" value="MEDIUM-CHAIN SPECIFIC ACYL-COA DEHYDROGENASE, MITOCHONDRIAL-RELATED"/>
    <property type="match status" value="1"/>
</dbReference>
<comment type="subunit">
    <text evidence="3">Homodimer.</text>
</comment>
<accession>A0ABW1TS33</accession>
<comment type="similarity">
    <text evidence="2">Belongs to the acyl-CoA dehydrogenase family.</text>
</comment>
<keyword evidence="11" id="KW-1185">Reference proteome</keyword>
<proteinExistence type="inferred from homology"/>
<dbReference type="EMBL" id="JBHSRS010000004">
    <property type="protein sequence ID" value="MFC6280035.1"/>
    <property type="molecule type" value="Genomic_DNA"/>
</dbReference>
<dbReference type="Gene3D" id="2.40.110.10">
    <property type="entry name" value="Butyryl-CoA Dehydrogenase, subunit A, domain 2"/>
    <property type="match status" value="1"/>
</dbReference>
<dbReference type="PROSITE" id="PS00073">
    <property type="entry name" value="ACYL_COA_DH_2"/>
    <property type="match status" value="1"/>
</dbReference>
<sequence length="393" mass="43552">MDFSIEPSDAALRDRVRSFVEQKIIPYERDPRLTSHGPTDELRIELNALAREAGLLAPHVTSHFGGLGLSHVQRALVFEAAGYSTLGPIALHCAAPDEGNMHLLEIVADQRQKERFLRPLARADIRSCFAMTEPHPGAGSDPSQLATRADRDGDHFVISGNKWLITGADGAGFMIVMARAFDDAEELGPTMFLASMPNDAIKISRIIGSMDSSFTGAHAQVEFAGLRVHRDDVLGEIGEGLRYAQVRLAPARLTHCMRWLGAATRAHDIATEYATKRRAFGSTLIRHEGVGFMLADNEIELHMCRLAILDVAWRLDKGDPGRHESSMAKVFVSEALFRIADRCMQILGGLGVTHDTQVERIFREVRTFRIYDGPSEVHRWAIANRLARKQEAL</sequence>
<reference evidence="11" key="1">
    <citation type="journal article" date="2019" name="Int. J. Syst. Evol. Microbiol.">
        <title>The Global Catalogue of Microorganisms (GCM) 10K type strain sequencing project: providing services to taxonomists for standard genome sequencing and annotation.</title>
        <authorList>
            <consortium name="The Broad Institute Genomics Platform"/>
            <consortium name="The Broad Institute Genome Sequencing Center for Infectious Disease"/>
            <person name="Wu L."/>
            <person name="Ma J."/>
        </authorList>
    </citation>
    <scope>NUCLEOTIDE SEQUENCE [LARGE SCALE GENOMIC DNA]</scope>
    <source>
        <strain evidence="11">CCUG 39402</strain>
    </source>
</reference>
<dbReference type="Proteomes" id="UP001596270">
    <property type="component" value="Unassembled WGS sequence"/>
</dbReference>
<organism evidence="10 11">
    <name type="scientific">Polaromonas aquatica</name>
    <dbReference type="NCBI Taxonomy" id="332657"/>
    <lineage>
        <taxon>Bacteria</taxon>
        <taxon>Pseudomonadati</taxon>
        <taxon>Pseudomonadota</taxon>
        <taxon>Betaproteobacteria</taxon>
        <taxon>Burkholderiales</taxon>
        <taxon>Comamonadaceae</taxon>
        <taxon>Polaromonas</taxon>
    </lineage>
</organism>
<dbReference type="RefSeq" id="WP_371438020.1">
    <property type="nucleotide sequence ID" value="NZ_JBHSRS010000004.1"/>
</dbReference>
<dbReference type="InterPro" id="IPR046373">
    <property type="entry name" value="Acyl-CoA_Oxase/DH_mid-dom_sf"/>
</dbReference>
<evidence type="ECO:0000256" key="6">
    <source>
        <dbReference type="ARBA" id="ARBA00023002"/>
    </source>
</evidence>
<protein>
    <submittedName>
        <fullName evidence="10">Acyl-CoA dehydrogenase family protein</fullName>
        <ecNumber evidence="10">1.-.-.-</ecNumber>
    </submittedName>
</protein>
<feature type="domain" description="Acyl-CoA dehydrogenase/oxidase N-terminal" evidence="9">
    <location>
        <begin position="9"/>
        <end position="123"/>
    </location>
</feature>
<dbReference type="SUPFAM" id="SSF56645">
    <property type="entry name" value="Acyl-CoA dehydrogenase NM domain-like"/>
    <property type="match status" value="1"/>
</dbReference>
<evidence type="ECO:0000259" key="7">
    <source>
        <dbReference type="Pfam" id="PF00441"/>
    </source>
</evidence>
<dbReference type="InterPro" id="IPR006091">
    <property type="entry name" value="Acyl-CoA_Oxase/DH_mid-dom"/>
</dbReference>
<dbReference type="Pfam" id="PF02770">
    <property type="entry name" value="Acyl-CoA_dh_M"/>
    <property type="match status" value="1"/>
</dbReference>